<organism evidence="1">
    <name type="scientific">Anguilla anguilla</name>
    <name type="common">European freshwater eel</name>
    <name type="synonym">Muraena anguilla</name>
    <dbReference type="NCBI Taxonomy" id="7936"/>
    <lineage>
        <taxon>Eukaryota</taxon>
        <taxon>Metazoa</taxon>
        <taxon>Chordata</taxon>
        <taxon>Craniata</taxon>
        <taxon>Vertebrata</taxon>
        <taxon>Euteleostomi</taxon>
        <taxon>Actinopterygii</taxon>
        <taxon>Neopterygii</taxon>
        <taxon>Teleostei</taxon>
        <taxon>Anguilliformes</taxon>
        <taxon>Anguillidae</taxon>
        <taxon>Anguilla</taxon>
    </lineage>
</organism>
<name>A0A0E9WLA6_ANGAN</name>
<protein>
    <submittedName>
        <fullName evidence="1">Uncharacterized protein</fullName>
    </submittedName>
</protein>
<accession>A0A0E9WLA6</accession>
<reference evidence="1" key="1">
    <citation type="submission" date="2014-11" db="EMBL/GenBank/DDBJ databases">
        <authorList>
            <person name="Amaro Gonzalez C."/>
        </authorList>
    </citation>
    <scope>NUCLEOTIDE SEQUENCE</scope>
</reference>
<evidence type="ECO:0000313" key="1">
    <source>
        <dbReference type="EMBL" id="JAH91137.1"/>
    </source>
</evidence>
<dbReference type="AlphaFoldDB" id="A0A0E9WLA6"/>
<dbReference type="EMBL" id="GBXM01017440">
    <property type="protein sequence ID" value="JAH91137.1"/>
    <property type="molecule type" value="Transcribed_RNA"/>
</dbReference>
<sequence length="69" mass="8215">MLSWQHKDYSTNISLTFFPMLFCSTSFHFERSFLQSDWTEKAPIFVISHSASFCNSSHFFYCVHTDIFM</sequence>
<reference evidence="1" key="2">
    <citation type="journal article" date="2015" name="Fish Shellfish Immunol.">
        <title>Early steps in the European eel (Anguilla anguilla)-Vibrio vulnificus interaction in the gills: Role of the RtxA13 toxin.</title>
        <authorList>
            <person name="Callol A."/>
            <person name="Pajuelo D."/>
            <person name="Ebbesson L."/>
            <person name="Teles M."/>
            <person name="MacKenzie S."/>
            <person name="Amaro C."/>
        </authorList>
    </citation>
    <scope>NUCLEOTIDE SEQUENCE</scope>
</reference>
<proteinExistence type="predicted"/>